<keyword evidence="2" id="KW-0560">Oxidoreductase</keyword>
<name>A0ABX8USL5_9BURK</name>
<proteinExistence type="predicted"/>
<feature type="domain" description="FAD-binding" evidence="1">
    <location>
        <begin position="7"/>
        <end position="344"/>
    </location>
</feature>
<keyword evidence="2" id="KW-0503">Monooxygenase</keyword>
<keyword evidence="3" id="KW-1185">Reference proteome</keyword>
<dbReference type="PANTHER" id="PTHR43747">
    <property type="entry name" value="FAD-BINDING PROTEIN"/>
    <property type="match status" value="1"/>
</dbReference>
<dbReference type="Proteomes" id="UP000826462">
    <property type="component" value="Chromosome 2"/>
</dbReference>
<dbReference type="Gene3D" id="3.50.50.60">
    <property type="entry name" value="FAD/NAD(P)-binding domain"/>
    <property type="match status" value="2"/>
</dbReference>
<dbReference type="InterPro" id="IPR036188">
    <property type="entry name" value="FAD/NAD-bd_sf"/>
</dbReference>
<dbReference type="PANTHER" id="PTHR43747:SF1">
    <property type="entry name" value="SLR1998 PROTEIN"/>
    <property type="match status" value="1"/>
</dbReference>
<sequence length="456" mass="49735">MVIGKRAVVIGAGVGGLAAAQALVGSFEQIVLIERDVLPTQADARAGVPQGRHPHGLLPGCVEALDTLFDGFSTKLCDAGAKVSDFGQKLLLEFSAQAAPPERRLGIPVIKCSRGLIEWVARRELQPQKSIAILDGRRVTGMVATPDGNAVAAVRYETQAGAQETIAADLVIDASGRGEPTLDFLRATGRAAPEETAMRIDMNYSTAIVEFAPQNRPAYDVLRTMPAPPGNTRQGLLLIREDDRFFAAFGARGNDAPPSEWPELLEFSKALQTTTIYDVLMHAKPYGKIYRHKFPENRRRYFERYTGWPRGLIALGDAICRFNPVYGQGMAAAAKEALLLRDLLSSRKSAAQPLDGLFEALMKAASPVLDNIWMLAAMPDLAFRETHGVRPENFDEAMKFNAMMQRAACVDADIHKLVVEVMSLLKPGSALKEEHVVEKIKRLATQFDAAKDSLEA</sequence>
<dbReference type="RefSeq" id="WP_219801039.1">
    <property type="nucleotide sequence ID" value="NZ_CP080096.1"/>
</dbReference>
<evidence type="ECO:0000313" key="3">
    <source>
        <dbReference type="Proteomes" id="UP000826462"/>
    </source>
</evidence>
<protein>
    <submittedName>
        <fullName evidence="2">FAD-dependent monooxygenase</fullName>
    </submittedName>
</protein>
<reference evidence="2 3" key="1">
    <citation type="submission" date="2021-07" db="EMBL/GenBank/DDBJ databases">
        <title>Paraburkholderia edwinii protects Aspergillus sp. from phenazines by acting as a toxin sponge.</title>
        <authorList>
            <person name="Dahlstrom K.M."/>
            <person name="Newman D.K."/>
        </authorList>
    </citation>
    <scope>NUCLEOTIDE SEQUENCE [LARGE SCALE GENOMIC DNA]</scope>
    <source>
        <strain evidence="2 3">Pe01</strain>
    </source>
</reference>
<evidence type="ECO:0000313" key="2">
    <source>
        <dbReference type="EMBL" id="QYD71611.1"/>
    </source>
</evidence>
<dbReference type="InterPro" id="IPR002938">
    <property type="entry name" value="FAD-bd"/>
</dbReference>
<gene>
    <name evidence="2" type="ORF">KZJ38_31920</name>
</gene>
<dbReference type="InterPro" id="IPR050816">
    <property type="entry name" value="Flavin-dep_Halogenase_NPB"/>
</dbReference>
<dbReference type="SUPFAM" id="SSF51905">
    <property type="entry name" value="FAD/NAD(P)-binding domain"/>
    <property type="match status" value="1"/>
</dbReference>
<accession>A0ABX8USL5</accession>
<evidence type="ECO:0000259" key="1">
    <source>
        <dbReference type="Pfam" id="PF01494"/>
    </source>
</evidence>
<dbReference type="Pfam" id="PF01494">
    <property type="entry name" value="FAD_binding_3"/>
    <property type="match status" value="1"/>
</dbReference>
<dbReference type="GO" id="GO:0004497">
    <property type="term" value="F:monooxygenase activity"/>
    <property type="evidence" value="ECO:0007669"/>
    <property type="project" value="UniProtKB-KW"/>
</dbReference>
<dbReference type="EMBL" id="CP080096">
    <property type="protein sequence ID" value="QYD71611.1"/>
    <property type="molecule type" value="Genomic_DNA"/>
</dbReference>
<organism evidence="2 3">
    <name type="scientific">Paraburkholderia edwinii</name>
    <dbReference type="NCBI Taxonomy" id="2861782"/>
    <lineage>
        <taxon>Bacteria</taxon>
        <taxon>Pseudomonadati</taxon>
        <taxon>Pseudomonadota</taxon>
        <taxon>Betaproteobacteria</taxon>
        <taxon>Burkholderiales</taxon>
        <taxon>Burkholderiaceae</taxon>
        <taxon>Paraburkholderia</taxon>
    </lineage>
</organism>